<organism evidence="1 2">
    <name type="scientific">Aspergillus luchuensis (strain CBS 106.47)</name>
    <dbReference type="NCBI Taxonomy" id="1137211"/>
    <lineage>
        <taxon>Eukaryota</taxon>
        <taxon>Fungi</taxon>
        <taxon>Dikarya</taxon>
        <taxon>Ascomycota</taxon>
        <taxon>Pezizomycotina</taxon>
        <taxon>Eurotiomycetes</taxon>
        <taxon>Eurotiomycetidae</taxon>
        <taxon>Eurotiales</taxon>
        <taxon>Aspergillaceae</taxon>
        <taxon>Aspergillus</taxon>
        <taxon>Aspergillus subgen. Circumdati</taxon>
    </lineage>
</organism>
<gene>
    <name evidence="1" type="ORF">ASPFODRAFT_75083</name>
</gene>
<sequence>MGVRCWYDSFSVLSGRRNRAERAEEEMGWKGINLVLEFPWIWSIGFCGWGRILKDSRPCFHVHRMNPPIDSFKFCGDAAEDEDPEEGDAGLWVTPGGGEVGDLEDILGELGELAEGSALVGEGEDDANAVDEGRESAGLVDDFVWLVGGKPLELAGCGEGEEGVLGEVALVGG</sequence>
<dbReference type="VEuPathDB" id="FungiDB:ASPFODRAFT_75083"/>
<accession>A0A1M3T462</accession>
<reference evidence="2" key="1">
    <citation type="journal article" date="2017" name="Genome Biol.">
        <title>Comparative genomics reveals high biological diversity and specific adaptations in the industrially and medically important fungal genus Aspergillus.</title>
        <authorList>
            <person name="de Vries R.P."/>
            <person name="Riley R."/>
            <person name="Wiebenga A."/>
            <person name="Aguilar-Osorio G."/>
            <person name="Amillis S."/>
            <person name="Uchima C.A."/>
            <person name="Anderluh G."/>
            <person name="Asadollahi M."/>
            <person name="Askin M."/>
            <person name="Barry K."/>
            <person name="Battaglia E."/>
            <person name="Bayram O."/>
            <person name="Benocci T."/>
            <person name="Braus-Stromeyer S.A."/>
            <person name="Caldana C."/>
            <person name="Canovas D."/>
            <person name="Cerqueira G.C."/>
            <person name="Chen F."/>
            <person name="Chen W."/>
            <person name="Choi C."/>
            <person name="Clum A."/>
            <person name="Dos Santos R.A."/>
            <person name="Damasio A.R."/>
            <person name="Diallinas G."/>
            <person name="Emri T."/>
            <person name="Fekete E."/>
            <person name="Flipphi M."/>
            <person name="Freyberg S."/>
            <person name="Gallo A."/>
            <person name="Gournas C."/>
            <person name="Habgood R."/>
            <person name="Hainaut M."/>
            <person name="Harispe M.L."/>
            <person name="Henrissat B."/>
            <person name="Hilden K.S."/>
            <person name="Hope R."/>
            <person name="Hossain A."/>
            <person name="Karabika E."/>
            <person name="Karaffa L."/>
            <person name="Karanyi Z."/>
            <person name="Krasevec N."/>
            <person name="Kuo A."/>
            <person name="Kusch H."/>
            <person name="LaButti K."/>
            <person name="Lagendijk E.L."/>
            <person name="Lapidus A."/>
            <person name="Levasseur A."/>
            <person name="Lindquist E."/>
            <person name="Lipzen A."/>
            <person name="Logrieco A.F."/>
            <person name="MacCabe A."/>
            <person name="Maekelae M.R."/>
            <person name="Malavazi I."/>
            <person name="Melin P."/>
            <person name="Meyer V."/>
            <person name="Mielnichuk N."/>
            <person name="Miskei M."/>
            <person name="Molnar A.P."/>
            <person name="Mule G."/>
            <person name="Ngan C.Y."/>
            <person name="Orejas M."/>
            <person name="Orosz E."/>
            <person name="Ouedraogo J.P."/>
            <person name="Overkamp K.M."/>
            <person name="Park H.-S."/>
            <person name="Perrone G."/>
            <person name="Piumi F."/>
            <person name="Punt P.J."/>
            <person name="Ram A.F."/>
            <person name="Ramon A."/>
            <person name="Rauscher S."/>
            <person name="Record E."/>
            <person name="Riano-Pachon D.M."/>
            <person name="Robert V."/>
            <person name="Roehrig J."/>
            <person name="Ruller R."/>
            <person name="Salamov A."/>
            <person name="Salih N.S."/>
            <person name="Samson R.A."/>
            <person name="Sandor E."/>
            <person name="Sanguinetti M."/>
            <person name="Schuetze T."/>
            <person name="Sepcic K."/>
            <person name="Shelest E."/>
            <person name="Sherlock G."/>
            <person name="Sophianopoulou V."/>
            <person name="Squina F.M."/>
            <person name="Sun H."/>
            <person name="Susca A."/>
            <person name="Todd R.B."/>
            <person name="Tsang A."/>
            <person name="Unkles S.E."/>
            <person name="van de Wiele N."/>
            <person name="van Rossen-Uffink D."/>
            <person name="Oliveira J.V."/>
            <person name="Vesth T.C."/>
            <person name="Visser J."/>
            <person name="Yu J.-H."/>
            <person name="Zhou M."/>
            <person name="Andersen M.R."/>
            <person name="Archer D.B."/>
            <person name="Baker S.E."/>
            <person name="Benoit I."/>
            <person name="Brakhage A.A."/>
            <person name="Braus G.H."/>
            <person name="Fischer R."/>
            <person name="Frisvad J.C."/>
            <person name="Goldman G.H."/>
            <person name="Houbraken J."/>
            <person name="Oakley B."/>
            <person name="Pocsi I."/>
            <person name="Scazzocchio C."/>
            <person name="Seiboth B."/>
            <person name="vanKuyk P.A."/>
            <person name="Wortman J."/>
            <person name="Dyer P.S."/>
            <person name="Grigoriev I.V."/>
        </authorList>
    </citation>
    <scope>NUCLEOTIDE SEQUENCE [LARGE SCALE GENOMIC DNA]</scope>
    <source>
        <strain evidence="2">CBS 106.47</strain>
    </source>
</reference>
<evidence type="ECO:0000313" key="2">
    <source>
        <dbReference type="Proteomes" id="UP000184063"/>
    </source>
</evidence>
<evidence type="ECO:0000313" key="1">
    <source>
        <dbReference type="EMBL" id="OJZ81525.1"/>
    </source>
</evidence>
<name>A0A1M3T462_ASPLC</name>
<proteinExistence type="predicted"/>
<protein>
    <submittedName>
        <fullName evidence="1">Uncharacterized protein</fullName>
    </submittedName>
</protein>
<dbReference type="Proteomes" id="UP000184063">
    <property type="component" value="Unassembled WGS sequence"/>
</dbReference>
<dbReference type="EMBL" id="KV878250">
    <property type="protein sequence ID" value="OJZ81525.1"/>
    <property type="molecule type" value="Genomic_DNA"/>
</dbReference>
<dbReference type="AlphaFoldDB" id="A0A1M3T462"/>